<dbReference type="EMBL" id="ACCL02000010">
    <property type="protein sequence ID" value="EET60635.1"/>
    <property type="molecule type" value="Genomic_DNA"/>
</dbReference>
<comment type="caution">
    <text evidence="1">The sequence shown here is derived from an EMBL/GenBank/DDBJ whole genome shotgun (WGS) entry which is preliminary data.</text>
</comment>
<proteinExistence type="predicted"/>
<organism evidence="1 2">
    <name type="scientific">Marvinbryantia formatexigens DSM 14469</name>
    <dbReference type="NCBI Taxonomy" id="478749"/>
    <lineage>
        <taxon>Bacteria</taxon>
        <taxon>Bacillati</taxon>
        <taxon>Bacillota</taxon>
        <taxon>Clostridia</taxon>
        <taxon>Lachnospirales</taxon>
        <taxon>Lachnospiraceae</taxon>
        <taxon>Marvinbryantia</taxon>
    </lineage>
</organism>
<protein>
    <submittedName>
        <fullName evidence="1">Uncharacterized protein</fullName>
    </submittedName>
</protein>
<gene>
    <name evidence="1" type="ORF">BRYFOR_07460</name>
</gene>
<keyword evidence="2" id="KW-1185">Reference proteome</keyword>
<reference evidence="1" key="1">
    <citation type="submission" date="2009-07" db="EMBL/GenBank/DDBJ databases">
        <authorList>
            <person name="Weinstock G."/>
            <person name="Sodergren E."/>
            <person name="Clifton S."/>
            <person name="Fulton L."/>
            <person name="Fulton B."/>
            <person name="Courtney L."/>
            <person name="Fronick C."/>
            <person name="Harrison M."/>
            <person name="Strong C."/>
            <person name="Farmer C."/>
            <person name="Delahaunty K."/>
            <person name="Markovic C."/>
            <person name="Hall O."/>
            <person name="Minx P."/>
            <person name="Tomlinson C."/>
            <person name="Mitreva M."/>
            <person name="Nelson J."/>
            <person name="Hou S."/>
            <person name="Wollam A."/>
            <person name="Pepin K.H."/>
            <person name="Johnson M."/>
            <person name="Bhonagiri V."/>
            <person name="Nash W.E."/>
            <person name="Warren W."/>
            <person name="Chinwalla A."/>
            <person name="Mardis E.R."/>
            <person name="Wilson R.K."/>
        </authorList>
    </citation>
    <scope>NUCLEOTIDE SEQUENCE [LARGE SCALE GENOMIC DNA]</scope>
    <source>
        <strain evidence="1">DSM 14469</strain>
    </source>
</reference>
<evidence type="ECO:0000313" key="1">
    <source>
        <dbReference type="EMBL" id="EET60635.1"/>
    </source>
</evidence>
<name>C6LFQ0_9FIRM</name>
<dbReference type="Proteomes" id="UP000005561">
    <property type="component" value="Unassembled WGS sequence"/>
</dbReference>
<evidence type="ECO:0000313" key="2">
    <source>
        <dbReference type="Proteomes" id="UP000005561"/>
    </source>
</evidence>
<sequence>MLRNSSDRLPCYRSILIYAARAFPFLRRKISSAQKDACAEKSYPHKKRLRGKILSAEKYCLREKIPPTQKNPVRVKKSCTHRKCAGMVPRRILLLPLKFCIGSPSVVLRPGYVLCRRLIATARTCHAAV</sequence>
<accession>C6LFQ0</accession>
<dbReference type="AlphaFoldDB" id="C6LFQ0"/>